<keyword evidence="10 12" id="KW-0472">Membrane</keyword>
<evidence type="ECO:0000256" key="8">
    <source>
        <dbReference type="ARBA" id="ARBA00022801"/>
    </source>
</evidence>
<dbReference type="PANTHER" id="PTHR43390">
    <property type="entry name" value="SIGNAL PEPTIDASE I"/>
    <property type="match status" value="1"/>
</dbReference>
<dbReference type="GO" id="GO:0009003">
    <property type="term" value="F:signal peptidase activity"/>
    <property type="evidence" value="ECO:0007669"/>
    <property type="project" value="UniProtKB-EC"/>
</dbReference>
<dbReference type="GO" id="GO:0004252">
    <property type="term" value="F:serine-type endopeptidase activity"/>
    <property type="evidence" value="ECO:0007669"/>
    <property type="project" value="InterPro"/>
</dbReference>
<evidence type="ECO:0000256" key="5">
    <source>
        <dbReference type="ARBA" id="ARBA00022475"/>
    </source>
</evidence>
<reference evidence="14 15" key="1">
    <citation type="submission" date="2016-09" db="EMBL/GenBank/DDBJ databases">
        <title>Draft genome sequence for the type strain of Vulcanibacillus modesticaldus BR, a strictly anaerobic, moderately thermophilic, and nitrate-reducing bacterium from deep sea-hydrothermal vents of the Mid-Atlantic Ridge.</title>
        <authorList>
            <person name="Abin C.A."/>
            <person name="Hollibaugh J.T."/>
        </authorList>
    </citation>
    <scope>NUCLEOTIDE SEQUENCE [LARGE SCALE GENOMIC DNA]</scope>
    <source>
        <strain evidence="14 15">BR</strain>
    </source>
</reference>
<dbReference type="InterPro" id="IPR036286">
    <property type="entry name" value="LexA/Signal_pep-like_sf"/>
</dbReference>
<evidence type="ECO:0000256" key="2">
    <source>
        <dbReference type="ARBA" id="ARBA00004401"/>
    </source>
</evidence>
<dbReference type="SUPFAM" id="SSF51306">
    <property type="entry name" value="LexA/Signal peptidase"/>
    <property type="match status" value="1"/>
</dbReference>
<feature type="active site" evidence="11">
    <location>
        <position position="35"/>
    </location>
</feature>
<comment type="subcellular location">
    <subcellularLocation>
        <location evidence="2">Cell membrane</location>
        <topology evidence="2">Single-pass type II membrane protein</topology>
    </subcellularLocation>
    <subcellularLocation>
        <location evidence="12">Membrane</location>
        <topology evidence="12">Single-pass type II membrane protein</topology>
    </subcellularLocation>
</comment>
<evidence type="ECO:0000313" key="14">
    <source>
        <dbReference type="EMBL" id="OEG00488.1"/>
    </source>
</evidence>
<evidence type="ECO:0000313" key="15">
    <source>
        <dbReference type="Proteomes" id="UP000243739"/>
    </source>
</evidence>
<dbReference type="CDD" id="cd06530">
    <property type="entry name" value="S26_SPase_I"/>
    <property type="match status" value="1"/>
</dbReference>
<gene>
    <name evidence="14" type="ORF">BHF71_00270</name>
</gene>
<dbReference type="EC" id="3.4.21.89" evidence="4 12"/>
<dbReference type="InterPro" id="IPR019758">
    <property type="entry name" value="Pept_S26A_signal_pept_1_CS"/>
</dbReference>
<dbReference type="InterPro" id="IPR019533">
    <property type="entry name" value="Peptidase_S26"/>
</dbReference>
<evidence type="ECO:0000259" key="13">
    <source>
        <dbReference type="Pfam" id="PF10502"/>
    </source>
</evidence>
<dbReference type="PRINTS" id="PR00727">
    <property type="entry name" value="LEADERPTASE"/>
</dbReference>
<dbReference type="PROSITE" id="PS00760">
    <property type="entry name" value="SPASE_I_2"/>
    <property type="match status" value="1"/>
</dbReference>
<evidence type="ECO:0000256" key="1">
    <source>
        <dbReference type="ARBA" id="ARBA00000677"/>
    </source>
</evidence>
<protein>
    <recommendedName>
        <fullName evidence="4 12">Signal peptidase I</fullName>
        <ecNumber evidence="4 12">3.4.21.89</ecNumber>
    </recommendedName>
</protein>
<keyword evidence="15" id="KW-1185">Reference proteome</keyword>
<evidence type="ECO:0000256" key="9">
    <source>
        <dbReference type="ARBA" id="ARBA00022989"/>
    </source>
</evidence>
<keyword evidence="9 12" id="KW-1133">Transmembrane helix</keyword>
<dbReference type="InterPro" id="IPR000223">
    <property type="entry name" value="Pept_S26A_signal_pept_1"/>
</dbReference>
<dbReference type="NCBIfam" id="TIGR02227">
    <property type="entry name" value="sigpep_I_bact"/>
    <property type="match status" value="1"/>
</dbReference>
<dbReference type="GO" id="GO:0005886">
    <property type="term" value="C:plasma membrane"/>
    <property type="evidence" value="ECO:0007669"/>
    <property type="project" value="UniProtKB-SubCell"/>
</dbReference>
<name>A0A1D2YXX3_9BACI</name>
<dbReference type="Gene3D" id="2.10.109.10">
    <property type="entry name" value="Umud Fragment, subunit A"/>
    <property type="match status" value="1"/>
</dbReference>
<keyword evidence="6 12" id="KW-0645">Protease</keyword>
<dbReference type="STRING" id="337097.BHF71_00270"/>
<dbReference type="Proteomes" id="UP000243739">
    <property type="component" value="Unassembled WGS sequence"/>
</dbReference>
<dbReference type="Pfam" id="PF10502">
    <property type="entry name" value="Peptidase_S26"/>
    <property type="match status" value="1"/>
</dbReference>
<dbReference type="PROSITE" id="PS00761">
    <property type="entry name" value="SPASE_I_3"/>
    <property type="match status" value="1"/>
</dbReference>
<evidence type="ECO:0000256" key="12">
    <source>
        <dbReference type="RuleBase" id="RU362042"/>
    </source>
</evidence>
<comment type="caution">
    <text evidence="14">The sequence shown here is derived from an EMBL/GenBank/DDBJ whole genome shotgun (WGS) entry which is preliminary data.</text>
</comment>
<keyword evidence="7 12" id="KW-0812">Transmembrane</keyword>
<organism evidence="14 15">
    <name type="scientific">Vulcanibacillus modesticaldus</name>
    <dbReference type="NCBI Taxonomy" id="337097"/>
    <lineage>
        <taxon>Bacteria</taxon>
        <taxon>Bacillati</taxon>
        <taxon>Bacillota</taxon>
        <taxon>Bacilli</taxon>
        <taxon>Bacillales</taxon>
        <taxon>Bacillaceae</taxon>
        <taxon>Vulcanibacillus</taxon>
    </lineage>
</organism>
<evidence type="ECO:0000256" key="4">
    <source>
        <dbReference type="ARBA" id="ARBA00013208"/>
    </source>
</evidence>
<proteinExistence type="inferred from homology"/>
<evidence type="ECO:0000256" key="11">
    <source>
        <dbReference type="PIRSR" id="PIRSR600223-1"/>
    </source>
</evidence>
<sequence length="176" mass="20394">MKELLEWGRAILLAIALAYFIRSFLFSPYIVDGRSMVETLHDGERVIVNELSYRLEQPKRGDIIVFQFDENSAYIKRVIGIPGDIVEVKDDNLYINGELVSEPYIEKKKRKLHSRGLILTEDVKPVKVKDGQLFVMGDNRRNSKDSREFGTIDIDQVIGRADLVFWPIDSFRFLNE</sequence>
<dbReference type="OrthoDB" id="9802919at2"/>
<feature type="active site" evidence="11">
    <location>
        <position position="76"/>
    </location>
</feature>
<dbReference type="GO" id="GO:0006465">
    <property type="term" value="P:signal peptide processing"/>
    <property type="evidence" value="ECO:0007669"/>
    <property type="project" value="InterPro"/>
</dbReference>
<accession>A0A1D2YXX3</accession>
<dbReference type="FunFam" id="2.10.109.10:FF:000008">
    <property type="entry name" value="Signal peptidase I"/>
    <property type="match status" value="1"/>
</dbReference>
<dbReference type="InterPro" id="IPR019757">
    <property type="entry name" value="Pept_S26A_signal_pept_1_Lys-AS"/>
</dbReference>
<evidence type="ECO:0000256" key="7">
    <source>
        <dbReference type="ARBA" id="ARBA00022692"/>
    </source>
</evidence>
<evidence type="ECO:0000256" key="10">
    <source>
        <dbReference type="ARBA" id="ARBA00023136"/>
    </source>
</evidence>
<keyword evidence="8 12" id="KW-0378">Hydrolase</keyword>
<comment type="similarity">
    <text evidence="3 12">Belongs to the peptidase S26 family.</text>
</comment>
<keyword evidence="5" id="KW-1003">Cell membrane</keyword>
<evidence type="ECO:0000256" key="3">
    <source>
        <dbReference type="ARBA" id="ARBA00009370"/>
    </source>
</evidence>
<evidence type="ECO:0000256" key="6">
    <source>
        <dbReference type="ARBA" id="ARBA00022670"/>
    </source>
</evidence>
<dbReference type="EMBL" id="MIJF01000001">
    <property type="protein sequence ID" value="OEG00488.1"/>
    <property type="molecule type" value="Genomic_DNA"/>
</dbReference>
<feature type="transmembrane region" description="Helical" evidence="12">
    <location>
        <begin position="12"/>
        <end position="31"/>
    </location>
</feature>
<dbReference type="PANTHER" id="PTHR43390:SF1">
    <property type="entry name" value="CHLOROPLAST PROCESSING PEPTIDASE"/>
    <property type="match status" value="1"/>
</dbReference>
<feature type="domain" description="Peptidase S26" evidence="13">
    <location>
        <begin position="5"/>
        <end position="166"/>
    </location>
</feature>
<dbReference type="AlphaFoldDB" id="A0A1D2YXX3"/>
<comment type="catalytic activity">
    <reaction evidence="1 12">
        <text>Cleavage of hydrophobic, N-terminal signal or leader sequences from secreted and periplasmic proteins.</text>
        <dbReference type="EC" id="3.4.21.89"/>
    </reaction>
</comment>